<dbReference type="GO" id="GO:0000981">
    <property type="term" value="F:DNA-binding transcription factor activity, RNA polymerase II-specific"/>
    <property type="evidence" value="ECO:0007669"/>
    <property type="project" value="InterPro"/>
</dbReference>
<sequence length="603" mass="65312">MPVAKACAPCYYQKSKCTFTEGNPQCDRCMMNGRDCVFVRPVPRSAVKGRSKIAVRSKIMGSGISCSNPMHHRKANLVIPPPTTGMMTTTMTTTPIPSTTTTRTTPTTTTTTGTNTMPMTTTTTTATTTTIAPSTTSLSTPSISTPTSASMSLSSSSSSALTLTSTALARLSPASSPLPRKPSIASSFPSVGSPPDDGSLSSSSSDSSTESASSPPSKILESLSPYGSTLSRLDTAERNSLSRLLHKSNFMQYFIGPSFVDSMQLDMTVHLFSMFDQGKDAYIAMYSAFAATMGLETGQYDPDANLHRGAMAVEQLRSCPLPTLKREELLPWAGLGLGIVYFSNMALGTSAAPVRRYILSHVRHLLGTTQISTTRTHYILVYLTAVDINECLMQRELPVCGIAPPDGGHVDAYVGVCMPLLQHLYDLCRISYHLHHEVDVDEQTLALDALERDVEAWQPVIPPDFTSRFTTGEVIHMLAQSRIYKTAAMLFIHRLRHPFGDGDEMASAMSKSILSDLRMTLTVSKDTQRCVSFPYMLAAIEARDAAEKETALEAMSALTDAFNARYKTGMAAFVQAVWDMRDANPGMSWLDMMPSLPPISVGV</sequence>
<evidence type="ECO:0000256" key="2">
    <source>
        <dbReference type="SAM" id="MobiDB-lite"/>
    </source>
</evidence>
<protein>
    <recommendedName>
        <fullName evidence="3">Zn(2)-C6 fungal-type domain-containing protein</fullName>
    </recommendedName>
</protein>
<organism evidence="4 5">
    <name type="scientific">Colletotrichum tanaceti</name>
    <dbReference type="NCBI Taxonomy" id="1306861"/>
    <lineage>
        <taxon>Eukaryota</taxon>
        <taxon>Fungi</taxon>
        <taxon>Dikarya</taxon>
        <taxon>Ascomycota</taxon>
        <taxon>Pezizomycotina</taxon>
        <taxon>Sordariomycetes</taxon>
        <taxon>Hypocreomycetidae</taxon>
        <taxon>Glomerellales</taxon>
        <taxon>Glomerellaceae</taxon>
        <taxon>Colletotrichum</taxon>
        <taxon>Colletotrichum destructivum species complex</taxon>
    </lineage>
</organism>
<dbReference type="AlphaFoldDB" id="A0A4U6X0W9"/>
<evidence type="ECO:0000313" key="5">
    <source>
        <dbReference type="Proteomes" id="UP000310108"/>
    </source>
</evidence>
<gene>
    <name evidence="4" type="ORF">CTA1_7190</name>
</gene>
<comment type="caution">
    <text evidence="4">The sequence shown here is derived from an EMBL/GenBank/DDBJ whole genome shotgun (WGS) entry which is preliminary data.</text>
</comment>
<dbReference type="EMBL" id="PJEX01001088">
    <property type="protein sequence ID" value="TKW48379.1"/>
    <property type="molecule type" value="Genomic_DNA"/>
</dbReference>
<name>A0A4U6X0W9_9PEZI</name>
<feature type="domain" description="Zn(2)-C6 fungal-type" evidence="3">
    <location>
        <begin position="6"/>
        <end position="38"/>
    </location>
</feature>
<feature type="compositionally biased region" description="Low complexity" evidence="2">
    <location>
        <begin position="186"/>
        <end position="217"/>
    </location>
</feature>
<dbReference type="GO" id="GO:0008270">
    <property type="term" value="F:zinc ion binding"/>
    <property type="evidence" value="ECO:0007669"/>
    <property type="project" value="InterPro"/>
</dbReference>
<dbReference type="Gene3D" id="4.10.240.10">
    <property type="entry name" value="Zn(2)-C6 fungal-type DNA-binding domain"/>
    <property type="match status" value="1"/>
</dbReference>
<dbReference type="InterPro" id="IPR036864">
    <property type="entry name" value="Zn2-C6_fun-type_DNA-bd_sf"/>
</dbReference>
<dbReference type="CDD" id="cd00067">
    <property type="entry name" value="GAL4"/>
    <property type="match status" value="1"/>
</dbReference>
<dbReference type="Proteomes" id="UP000310108">
    <property type="component" value="Unassembled WGS sequence"/>
</dbReference>
<keyword evidence="1" id="KW-0539">Nucleus</keyword>
<evidence type="ECO:0000313" key="4">
    <source>
        <dbReference type="EMBL" id="TKW48379.1"/>
    </source>
</evidence>
<feature type="region of interest" description="Disordered" evidence="2">
    <location>
        <begin position="92"/>
        <end position="154"/>
    </location>
</feature>
<dbReference type="SMART" id="SM00066">
    <property type="entry name" value="GAL4"/>
    <property type="match status" value="1"/>
</dbReference>
<keyword evidence="5" id="KW-1185">Reference proteome</keyword>
<dbReference type="SUPFAM" id="SSF57701">
    <property type="entry name" value="Zn2/Cys6 DNA-binding domain"/>
    <property type="match status" value="1"/>
</dbReference>
<feature type="region of interest" description="Disordered" evidence="2">
    <location>
        <begin position="172"/>
        <end position="224"/>
    </location>
</feature>
<accession>A0A4U6X0W9</accession>
<evidence type="ECO:0000259" key="3">
    <source>
        <dbReference type="PROSITE" id="PS50048"/>
    </source>
</evidence>
<proteinExistence type="predicted"/>
<dbReference type="PROSITE" id="PS50048">
    <property type="entry name" value="ZN2_CY6_FUNGAL_2"/>
    <property type="match status" value="1"/>
</dbReference>
<reference evidence="4 5" key="1">
    <citation type="journal article" date="2019" name="PLoS ONE">
        <title>Comparative genome analysis indicates high evolutionary potential of pathogenicity genes in Colletotrichum tanaceti.</title>
        <authorList>
            <person name="Lelwala R.V."/>
            <person name="Korhonen P.K."/>
            <person name="Young N.D."/>
            <person name="Scott J.B."/>
            <person name="Ades P.A."/>
            <person name="Gasser R.B."/>
            <person name="Taylor P.W.J."/>
        </authorList>
    </citation>
    <scope>NUCLEOTIDE SEQUENCE [LARGE SCALE GENOMIC DNA]</scope>
    <source>
        <strain evidence="4">BRIP57314</strain>
    </source>
</reference>
<dbReference type="InterPro" id="IPR001138">
    <property type="entry name" value="Zn2Cys6_DnaBD"/>
</dbReference>
<evidence type="ECO:0000256" key="1">
    <source>
        <dbReference type="ARBA" id="ARBA00023242"/>
    </source>
</evidence>